<comment type="caution">
    <text evidence="8">The sequence shown here is derived from an EMBL/GenBank/DDBJ whole genome shotgun (WGS) entry which is preliminary data.</text>
</comment>
<reference evidence="8 9" key="1">
    <citation type="submission" date="2017-11" db="EMBL/GenBank/DDBJ databases">
        <title>Streptomyces carmine sp. nov., a novel actinomycete isolated from Sophora alopecuroides in Xinjiang, China.</title>
        <authorList>
            <person name="Wang Y."/>
            <person name="Luo X."/>
            <person name="Wan C."/>
            <person name="Zhang L."/>
        </authorList>
    </citation>
    <scope>NUCLEOTIDE SEQUENCE [LARGE SCALE GENOMIC DNA]</scope>
    <source>
        <strain evidence="8 9">TRM SA0054</strain>
    </source>
</reference>
<sequence length="511" mass="54983">MLSRRNVLKTASSLGLVAAAGGIPTAAFASAVPKTPSGDKWERLRKALTGDLIRPSHRDYQNAKMVYLGEYSVVNPQGVAYCRTVEDVRTCLRFAQDHGVEVRTRSGGHNLAGWSTGEGLVIDISAFRQVRAGGSTVHVGPGAKAIDTLAALEPHNRQIVTGTCPTVCPGGFISGGGIGHQTRKYGTGSDRLVSARVMLADGCLVHTSATERPELFWALRGGGGGNFGIVLDFEVRPIEQPRGVFFDTSWPWDKAQEVIEAWQQWSVSGPHELGSALLVALFDAAPGQVPTVMINGAFWGQQSALEDGLNAMASQAGTQPVGKDVKELSYGDVMRRVYGCGQLTTSQCHLVGQTPDAALPRNGVLRERTRIYERPVTGTVLADALASYDGDRQAGQTRFLSFTATGGKANEAGRTETAYWHRGAQFMTGFAAMTPSASPPPEEEAAMVDWVDRGSQVIDPASTGEAYVNFPDPRLADWRRAYYGDNYARLLRVKEAYDPNNVFHHGQSIGS</sequence>
<keyword evidence="9" id="KW-1185">Reference proteome</keyword>
<keyword evidence="3" id="KW-0285">Flavoprotein</keyword>
<dbReference type="PANTHER" id="PTHR42973">
    <property type="entry name" value="BINDING OXIDOREDUCTASE, PUTATIVE (AFU_ORTHOLOGUE AFUA_1G17690)-RELATED"/>
    <property type="match status" value="1"/>
</dbReference>
<dbReference type="AlphaFoldDB" id="A0A2M8M1V8"/>
<evidence type="ECO:0000313" key="8">
    <source>
        <dbReference type="EMBL" id="PJE98193.1"/>
    </source>
</evidence>
<evidence type="ECO:0000256" key="2">
    <source>
        <dbReference type="ARBA" id="ARBA00005466"/>
    </source>
</evidence>
<dbReference type="InterPro" id="IPR012951">
    <property type="entry name" value="BBE"/>
</dbReference>
<feature type="chain" id="PRO_5014818633" description="FAD-binding PCMH-type domain-containing protein" evidence="6">
    <location>
        <begin position="30"/>
        <end position="511"/>
    </location>
</feature>
<dbReference type="PROSITE" id="PS51318">
    <property type="entry name" value="TAT"/>
    <property type="match status" value="1"/>
</dbReference>
<evidence type="ECO:0000256" key="5">
    <source>
        <dbReference type="ARBA" id="ARBA00023002"/>
    </source>
</evidence>
<evidence type="ECO:0000256" key="6">
    <source>
        <dbReference type="SAM" id="SignalP"/>
    </source>
</evidence>
<dbReference type="PROSITE" id="PS00862">
    <property type="entry name" value="OX2_COVAL_FAD"/>
    <property type="match status" value="1"/>
</dbReference>
<dbReference type="Proteomes" id="UP000230407">
    <property type="component" value="Unassembled WGS sequence"/>
</dbReference>
<dbReference type="InterPro" id="IPR036318">
    <property type="entry name" value="FAD-bd_PCMH-like_sf"/>
</dbReference>
<dbReference type="SUPFAM" id="SSF55103">
    <property type="entry name" value="FAD-linked oxidases, C-terminal domain"/>
    <property type="match status" value="1"/>
</dbReference>
<evidence type="ECO:0000259" key="7">
    <source>
        <dbReference type="PROSITE" id="PS51387"/>
    </source>
</evidence>
<evidence type="ECO:0000256" key="4">
    <source>
        <dbReference type="ARBA" id="ARBA00022827"/>
    </source>
</evidence>
<comment type="similarity">
    <text evidence="2">Belongs to the oxygen-dependent FAD-linked oxidoreductase family.</text>
</comment>
<comment type="cofactor">
    <cofactor evidence="1">
        <name>FAD</name>
        <dbReference type="ChEBI" id="CHEBI:57692"/>
    </cofactor>
</comment>
<dbReference type="InterPro" id="IPR006094">
    <property type="entry name" value="Oxid_FAD_bind_N"/>
</dbReference>
<dbReference type="PROSITE" id="PS51387">
    <property type="entry name" value="FAD_PCMH"/>
    <property type="match status" value="1"/>
</dbReference>
<dbReference type="GO" id="GO:0016491">
    <property type="term" value="F:oxidoreductase activity"/>
    <property type="evidence" value="ECO:0007669"/>
    <property type="project" value="UniProtKB-KW"/>
</dbReference>
<dbReference type="GO" id="GO:0071949">
    <property type="term" value="F:FAD binding"/>
    <property type="evidence" value="ECO:0007669"/>
    <property type="project" value="InterPro"/>
</dbReference>
<dbReference type="SUPFAM" id="SSF56176">
    <property type="entry name" value="FAD-binding/transporter-associated domain-like"/>
    <property type="match status" value="1"/>
</dbReference>
<keyword evidence="5" id="KW-0560">Oxidoreductase</keyword>
<organism evidence="8 9">
    <name type="scientific">Streptomyces carminius</name>
    <dbReference type="NCBI Taxonomy" id="2665496"/>
    <lineage>
        <taxon>Bacteria</taxon>
        <taxon>Bacillati</taxon>
        <taxon>Actinomycetota</taxon>
        <taxon>Actinomycetes</taxon>
        <taxon>Kitasatosporales</taxon>
        <taxon>Streptomycetaceae</taxon>
        <taxon>Streptomyces</taxon>
    </lineage>
</organism>
<keyword evidence="4" id="KW-0274">FAD</keyword>
<dbReference type="PANTHER" id="PTHR42973:SF39">
    <property type="entry name" value="FAD-BINDING PCMH-TYPE DOMAIN-CONTAINING PROTEIN"/>
    <property type="match status" value="1"/>
</dbReference>
<proteinExistence type="inferred from homology"/>
<dbReference type="EMBL" id="PGGW01000023">
    <property type="protein sequence ID" value="PJE98193.1"/>
    <property type="molecule type" value="Genomic_DNA"/>
</dbReference>
<dbReference type="InterPro" id="IPR050416">
    <property type="entry name" value="FAD-linked_Oxidoreductase"/>
</dbReference>
<evidence type="ECO:0000256" key="1">
    <source>
        <dbReference type="ARBA" id="ARBA00001974"/>
    </source>
</evidence>
<evidence type="ECO:0000313" key="9">
    <source>
        <dbReference type="Proteomes" id="UP000230407"/>
    </source>
</evidence>
<feature type="domain" description="FAD-binding PCMH-type" evidence="7">
    <location>
        <begin position="72"/>
        <end position="240"/>
    </location>
</feature>
<dbReference type="Gene3D" id="3.40.462.20">
    <property type="match status" value="1"/>
</dbReference>
<dbReference type="Pfam" id="PF01565">
    <property type="entry name" value="FAD_binding_4"/>
    <property type="match status" value="1"/>
</dbReference>
<name>A0A2M8M1V8_9ACTN</name>
<dbReference type="Pfam" id="PF08031">
    <property type="entry name" value="BBE"/>
    <property type="match status" value="1"/>
</dbReference>
<dbReference type="InterPro" id="IPR016169">
    <property type="entry name" value="FAD-bd_PCMH_sub2"/>
</dbReference>
<gene>
    <name evidence="8" type="ORF">CUT44_08575</name>
</gene>
<dbReference type="InterPro" id="IPR006093">
    <property type="entry name" value="Oxy_OxRdtase_FAD_BS"/>
</dbReference>
<feature type="signal peptide" evidence="6">
    <location>
        <begin position="1"/>
        <end position="29"/>
    </location>
</feature>
<evidence type="ECO:0000256" key="3">
    <source>
        <dbReference type="ARBA" id="ARBA00022630"/>
    </source>
</evidence>
<protein>
    <recommendedName>
        <fullName evidence="7">FAD-binding PCMH-type domain-containing protein</fullName>
    </recommendedName>
</protein>
<accession>A0A2M8M1V8</accession>
<dbReference type="InterPro" id="IPR016164">
    <property type="entry name" value="FAD-linked_Oxase-like_C"/>
</dbReference>
<dbReference type="InterPro" id="IPR006311">
    <property type="entry name" value="TAT_signal"/>
</dbReference>
<keyword evidence="6" id="KW-0732">Signal</keyword>
<dbReference type="InterPro" id="IPR016166">
    <property type="entry name" value="FAD-bd_PCMH"/>
</dbReference>
<dbReference type="Gene3D" id="3.30.465.10">
    <property type="match status" value="1"/>
</dbReference>